<protein>
    <submittedName>
        <fullName evidence="2">Uncharacterized protein</fullName>
    </submittedName>
</protein>
<keyword evidence="3" id="KW-1185">Reference proteome</keyword>
<sequence length="132" mass="15290">MEYLMRNEREEEEVNMENEGRGRGVVRPEPRIEEYADPVWDKDEFEKTYEHGNYQFGGRGFRPPGGRGARGRFGGRNLSMMTTEIGECIMAQLMQITVEQMMQVAIKTKKEMRRKQAAKNAQPTYNPTSKPP</sequence>
<gene>
    <name evidence="2" type="ORF">GH714_016243</name>
</gene>
<name>A0A6A6M534_HEVBR</name>
<feature type="region of interest" description="Disordered" evidence="1">
    <location>
        <begin position="55"/>
        <end position="75"/>
    </location>
</feature>
<dbReference type="Proteomes" id="UP000467840">
    <property type="component" value="Chromosome 17"/>
</dbReference>
<evidence type="ECO:0000313" key="3">
    <source>
        <dbReference type="Proteomes" id="UP000467840"/>
    </source>
</evidence>
<reference evidence="2 3" key="1">
    <citation type="journal article" date="2020" name="Mol. Plant">
        <title>The Chromosome-Based Rubber Tree Genome Provides New Insights into Spurge Genome Evolution and Rubber Biosynthesis.</title>
        <authorList>
            <person name="Liu J."/>
            <person name="Shi C."/>
            <person name="Shi C.C."/>
            <person name="Li W."/>
            <person name="Zhang Q.J."/>
            <person name="Zhang Y."/>
            <person name="Li K."/>
            <person name="Lu H.F."/>
            <person name="Shi C."/>
            <person name="Zhu S.T."/>
            <person name="Xiao Z.Y."/>
            <person name="Nan H."/>
            <person name="Yue Y."/>
            <person name="Zhu X.G."/>
            <person name="Wu Y."/>
            <person name="Hong X.N."/>
            <person name="Fan G.Y."/>
            <person name="Tong Y."/>
            <person name="Zhang D."/>
            <person name="Mao C.L."/>
            <person name="Liu Y.L."/>
            <person name="Hao S.J."/>
            <person name="Liu W.Q."/>
            <person name="Lv M.Q."/>
            <person name="Zhang H.B."/>
            <person name="Liu Y."/>
            <person name="Hu-Tang G.R."/>
            <person name="Wang J.P."/>
            <person name="Wang J.H."/>
            <person name="Sun Y.H."/>
            <person name="Ni S.B."/>
            <person name="Chen W.B."/>
            <person name="Zhang X.C."/>
            <person name="Jiao Y.N."/>
            <person name="Eichler E.E."/>
            <person name="Li G.H."/>
            <person name="Liu X."/>
            <person name="Gao L.Z."/>
        </authorList>
    </citation>
    <scope>NUCLEOTIDE SEQUENCE [LARGE SCALE GENOMIC DNA]</scope>
    <source>
        <strain evidence="3">cv. GT1</strain>
        <tissue evidence="2">Leaf</tissue>
    </source>
</reference>
<dbReference type="AlphaFoldDB" id="A0A6A6M534"/>
<feature type="compositionally biased region" description="Polar residues" evidence="1">
    <location>
        <begin position="119"/>
        <end position="132"/>
    </location>
</feature>
<accession>A0A6A6M534</accession>
<proteinExistence type="predicted"/>
<evidence type="ECO:0000313" key="2">
    <source>
        <dbReference type="EMBL" id="KAF2308760.1"/>
    </source>
</evidence>
<comment type="caution">
    <text evidence="2">The sequence shown here is derived from an EMBL/GenBank/DDBJ whole genome shotgun (WGS) entry which is preliminary data.</text>
</comment>
<feature type="compositionally biased region" description="Basic and acidic residues" evidence="1">
    <location>
        <begin position="18"/>
        <end position="29"/>
    </location>
</feature>
<feature type="compositionally biased region" description="Gly residues" evidence="1">
    <location>
        <begin position="55"/>
        <end position="74"/>
    </location>
</feature>
<evidence type="ECO:0000256" key="1">
    <source>
        <dbReference type="SAM" id="MobiDB-lite"/>
    </source>
</evidence>
<organism evidence="2 3">
    <name type="scientific">Hevea brasiliensis</name>
    <name type="common">Para rubber tree</name>
    <name type="synonym">Siphonia brasiliensis</name>
    <dbReference type="NCBI Taxonomy" id="3981"/>
    <lineage>
        <taxon>Eukaryota</taxon>
        <taxon>Viridiplantae</taxon>
        <taxon>Streptophyta</taxon>
        <taxon>Embryophyta</taxon>
        <taxon>Tracheophyta</taxon>
        <taxon>Spermatophyta</taxon>
        <taxon>Magnoliopsida</taxon>
        <taxon>eudicotyledons</taxon>
        <taxon>Gunneridae</taxon>
        <taxon>Pentapetalae</taxon>
        <taxon>rosids</taxon>
        <taxon>fabids</taxon>
        <taxon>Malpighiales</taxon>
        <taxon>Euphorbiaceae</taxon>
        <taxon>Crotonoideae</taxon>
        <taxon>Micrandreae</taxon>
        <taxon>Hevea</taxon>
    </lineage>
</organism>
<feature type="region of interest" description="Disordered" evidence="1">
    <location>
        <begin position="1"/>
        <end position="29"/>
    </location>
</feature>
<feature type="region of interest" description="Disordered" evidence="1">
    <location>
        <begin position="110"/>
        <end position="132"/>
    </location>
</feature>
<dbReference type="EMBL" id="JAAGAX010000007">
    <property type="protein sequence ID" value="KAF2308760.1"/>
    <property type="molecule type" value="Genomic_DNA"/>
</dbReference>